<evidence type="ECO:0000313" key="2">
    <source>
        <dbReference type="Proteomes" id="UP000183180"/>
    </source>
</evidence>
<organism evidence="1 2">
    <name type="scientific">Gordonia westfalica</name>
    <dbReference type="NCBI Taxonomy" id="158898"/>
    <lineage>
        <taxon>Bacteria</taxon>
        <taxon>Bacillati</taxon>
        <taxon>Actinomycetota</taxon>
        <taxon>Actinomycetes</taxon>
        <taxon>Mycobacteriales</taxon>
        <taxon>Gordoniaceae</taxon>
        <taxon>Gordonia</taxon>
    </lineage>
</organism>
<dbReference type="RefSeq" id="WP_074853203.1">
    <property type="nucleotide sequence ID" value="NZ_FNLM01000034.1"/>
</dbReference>
<reference evidence="1 2" key="1">
    <citation type="submission" date="2016-10" db="EMBL/GenBank/DDBJ databases">
        <authorList>
            <person name="de Groot N.N."/>
        </authorList>
    </citation>
    <scope>NUCLEOTIDE SEQUENCE [LARGE SCALE GENOMIC DNA]</scope>
    <source>
        <strain evidence="1 2">DSM 44215</strain>
    </source>
</reference>
<gene>
    <name evidence="1" type="ORF">SAMN04488548_1343726</name>
</gene>
<dbReference type="SUPFAM" id="SSF117396">
    <property type="entry name" value="TM1631-like"/>
    <property type="match status" value="1"/>
</dbReference>
<dbReference type="Pfam" id="PF01904">
    <property type="entry name" value="DUF72"/>
    <property type="match status" value="1"/>
</dbReference>
<dbReference type="InterPro" id="IPR036520">
    <property type="entry name" value="UPF0759_sf"/>
</dbReference>
<sequence>MLHIGTSSWQYKDWRGAFYPQKLPQREWLNYYAERFTTAEVNNTFYRLPEKTAFENWAASVPADFRMAAKMSRYLTHVKRLKEPAEPVERFLDRASGLGDKLGPVLLQLPPNLRAQPDALAETLKLFPPSVQIAVEPRHESWWTDQVRDVLERHNAALCWADRKSRILTPLWRTADFGYLRMHDGTARRPMSYGIRAIDSRLRRLRDMFDDECDVYVYFNNDPGCAAIDNARSMIRRAQALGMRVRTFDAATAE</sequence>
<dbReference type="AlphaFoldDB" id="A0A1H2KU56"/>
<dbReference type="OrthoDB" id="9780310at2"/>
<protein>
    <submittedName>
        <fullName evidence="1">Uncharacterized conserved protein YecE, DUF72 family</fullName>
    </submittedName>
</protein>
<evidence type="ECO:0000313" key="1">
    <source>
        <dbReference type="EMBL" id="SDU72183.1"/>
    </source>
</evidence>
<dbReference type="PANTHER" id="PTHR30348">
    <property type="entry name" value="UNCHARACTERIZED PROTEIN YECE"/>
    <property type="match status" value="1"/>
</dbReference>
<dbReference type="InterPro" id="IPR002763">
    <property type="entry name" value="DUF72"/>
</dbReference>
<name>A0A1H2KU56_9ACTN</name>
<dbReference type="STRING" id="158898.SAMN04488548_1343726"/>
<accession>A0A1H2KU56</accession>
<dbReference type="Gene3D" id="3.20.20.410">
    <property type="entry name" value="Protein of unknown function UPF0759"/>
    <property type="match status" value="1"/>
</dbReference>
<dbReference type="PANTHER" id="PTHR30348:SF4">
    <property type="entry name" value="DUF72 DOMAIN-CONTAINING PROTEIN"/>
    <property type="match status" value="1"/>
</dbReference>
<dbReference type="Proteomes" id="UP000183180">
    <property type="component" value="Unassembled WGS sequence"/>
</dbReference>
<dbReference type="EMBL" id="FNLM01000034">
    <property type="protein sequence ID" value="SDU72183.1"/>
    <property type="molecule type" value="Genomic_DNA"/>
</dbReference>
<proteinExistence type="predicted"/>